<dbReference type="VEuPathDB" id="VectorBase:RSAN_053168"/>
<feature type="compositionally biased region" description="Polar residues" evidence="2">
    <location>
        <begin position="490"/>
        <end position="500"/>
    </location>
</feature>
<feature type="compositionally biased region" description="Low complexity" evidence="2">
    <location>
        <begin position="340"/>
        <end position="358"/>
    </location>
</feature>
<evidence type="ECO:0000259" key="3">
    <source>
        <dbReference type="PROSITE" id="PS50158"/>
    </source>
</evidence>
<accession>A0A9D4PBW0</accession>
<organism evidence="4 5">
    <name type="scientific">Rhipicephalus sanguineus</name>
    <name type="common">Brown dog tick</name>
    <name type="synonym">Ixodes sanguineus</name>
    <dbReference type="NCBI Taxonomy" id="34632"/>
    <lineage>
        <taxon>Eukaryota</taxon>
        <taxon>Metazoa</taxon>
        <taxon>Ecdysozoa</taxon>
        <taxon>Arthropoda</taxon>
        <taxon>Chelicerata</taxon>
        <taxon>Arachnida</taxon>
        <taxon>Acari</taxon>
        <taxon>Parasitiformes</taxon>
        <taxon>Ixodida</taxon>
        <taxon>Ixodoidea</taxon>
        <taxon>Ixodidae</taxon>
        <taxon>Rhipicephalinae</taxon>
        <taxon>Rhipicephalus</taxon>
        <taxon>Rhipicephalus</taxon>
    </lineage>
</organism>
<dbReference type="InterPro" id="IPR001878">
    <property type="entry name" value="Znf_CCHC"/>
</dbReference>
<dbReference type="Proteomes" id="UP000821837">
    <property type="component" value="Unassembled WGS sequence"/>
</dbReference>
<dbReference type="InterPro" id="IPR042509">
    <property type="entry name" value="ZCCHC3"/>
</dbReference>
<dbReference type="AlphaFoldDB" id="A0A9D4PBW0"/>
<feature type="region of interest" description="Disordered" evidence="2">
    <location>
        <begin position="383"/>
        <end position="587"/>
    </location>
</feature>
<comment type="caution">
    <text evidence="4">The sequence shown here is derived from an EMBL/GenBank/DDBJ whole genome shotgun (WGS) entry which is preliminary data.</text>
</comment>
<evidence type="ECO:0000313" key="4">
    <source>
        <dbReference type="EMBL" id="KAH7932616.1"/>
    </source>
</evidence>
<feature type="region of interest" description="Disordered" evidence="2">
    <location>
        <begin position="325"/>
        <end position="369"/>
    </location>
</feature>
<feature type="compositionally biased region" description="Pro residues" evidence="2">
    <location>
        <begin position="578"/>
        <end position="587"/>
    </location>
</feature>
<protein>
    <recommendedName>
        <fullName evidence="3">CCHC-type domain-containing protein</fullName>
    </recommendedName>
</protein>
<reference evidence="4" key="2">
    <citation type="submission" date="2021-09" db="EMBL/GenBank/DDBJ databases">
        <authorList>
            <person name="Jia N."/>
            <person name="Wang J."/>
            <person name="Shi W."/>
            <person name="Du L."/>
            <person name="Sun Y."/>
            <person name="Zhan W."/>
            <person name="Jiang J."/>
            <person name="Wang Q."/>
            <person name="Zhang B."/>
            <person name="Ji P."/>
            <person name="Sakyi L.B."/>
            <person name="Cui X."/>
            <person name="Yuan T."/>
            <person name="Jiang B."/>
            <person name="Yang W."/>
            <person name="Lam T.T.-Y."/>
            <person name="Chang Q."/>
            <person name="Ding S."/>
            <person name="Wang X."/>
            <person name="Zhu J."/>
            <person name="Ruan X."/>
            <person name="Zhao L."/>
            <person name="Wei J."/>
            <person name="Que T."/>
            <person name="Du C."/>
            <person name="Cheng J."/>
            <person name="Dai P."/>
            <person name="Han X."/>
            <person name="Huang E."/>
            <person name="Gao Y."/>
            <person name="Liu J."/>
            <person name="Shao H."/>
            <person name="Ye R."/>
            <person name="Li L."/>
            <person name="Wei W."/>
            <person name="Wang X."/>
            <person name="Wang C."/>
            <person name="Huo Q."/>
            <person name="Li W."/>
            <person name="Guo W."/>
            <person name="Chen H."/>
            <person name="Chen S."/>
            <person name="Zhou L."/>
            <person name="Zhou L."/>
            <person name="Ni X."/>
            <person name="Tian J."/>
            <person name="Zhou Y."/>
            <person name="Sheng Y."/>
            <person name="Liu T."/>
            <person name="Pan Y."/>
            <person name="Xia L."/>
            <person name="Li J."/>
            <person name="Zhao F."/>
            <person name="Cao W."/>
        </authorList>
    </citation>
    <scope>NUCLEOTIDE SEQUENCE</scope>
    <source>
        <strain evidence="4">Rsan-2018</strain>
        <tissue evidence="4">Larvae</tissue>
    </source>
</reference>
<feature type="region of interest" description="Disordered" evidence="2">
    <location>
        <begin position="1"/>
        <end position="80"/>
    </location>
</feature>
<keyword evidence="1" id="KW-0479">Metal-binding</keyword>
<keyword evidence="5" id="KW-1185">Reference proteome</keyword>
<reference evidence="4" key="1">
    <citation type="journal article" date="2020" name="Cell">
        <title>Large-Scale Comparative Analyses of Tick Genomes Elucidate Their Genetic Diversity and Vector Capacities.</title>
        <authorList>
            <consortium name="Tick Genome and Microbiome Consortium (TIGMIC)"/>
            <person name="Jia N."/>
            <person name="Wang J."/>
            <person name="Shi W."/>
            <person name="Du L."/>
            <person name="Sun Y."/>
            <person name="Zhan W."/>
            <person name="Jiang J.F."/>
            <person name="Wang Q."/>
            <person name="Zhang B."/>
            <person name="Ji P."/>
            <person name="Bell-Sakyi L."/>
            <person name="Cui X.M."/>
            <person name="Yuan T.T."/>
            <person name="Jiang B.G."/>
            <person name="Yang W.F."/>
            <person name="Lam T.T."/>
            <person name="Chang Q.C."/>
            <person name="Ding S.J."/>
            <person name="Wang X.J."/>
            <person name="Zhu J.G."/>
            <person name="Ruan X.D."/>
            <person name="Zhao L."/>
            <person name="Wei J.T."/>
            <person name="Ye R.Z."/>
            <person name="Que T.C."/>
            <person name="Du C.H."/>
            <person name="Zhou Y.H."/>
            <person name="Cheng J.X."/>
            <person name="Dai P.F."/>
            <person name="Guo W.B."/>
            <person name="Han X.H."/>
            <person name="Huang E.J."/>
            <person name="Li L.F."/>
            <person name="Wei W."/>
            <person name="Gao Y.C."/>
            <person name="Liu J.Z."/>
            <person name="Shao H.Z."/>
            <person name="Wang X."/>
            <person name="Wang C.C."/>
            <person name="Yang T.C."/>
            <person name="Huo Q.B."/>
            <person name="Li W."/>
            <person name="Chen H.Y."/>
            <person name="Chen S.E."/>
            <person name="Zhou L.G."/>
            <person name="Ni X.B."/>
            <person name="Tian J.H."/>
            <person name="Sheng Y."/>
            <person name="Liu T."/>
            <person name="Pan Y.S."/>
            <person name="Xia L.Y."/>
            <person name="Li J."/>
            <person name="Zhao F."/>
            <person name="Cao W.C."/>
        </authorList>
    </citation>
    <scope>NUCLEOTIDE SEQUENCE</scope>
    <source>
        <strain evidence="4">Rsan-2018</strain>
    </source>
</reference>
<dbReference type="SUPFAM" id="SSF57756">
    <property type="entry name" value="Retrovirus zinc finger-like domains"/>
    <property type="match status" value="1"/>
</dbReference>
<feature type="compositionally biased region" description="Low complexity" evidence="2">
    <location>
        <begin position="410"/>
        <end position="423"/>
    </location>
</feature>
<proteinExistence type="predicted"/>
<dbReference type="GO" id="GO:0008270">
    <property type="term" value="F:zinc ion binding"/>
    <property type="evidence" value="ECO:0007669"/>
    <property type="project" value="UniProtKB-KW"/>
</dbReference>
<feature type="compositionally biased region" description="Low complexity" evidence="2">
    <location>
        <begin position="65"/>
        <end position="80"/>
    </location>
</feature>
<feature type="region of interest" description="Disordered" evidence="2">
    <location>
        <begin position="98"/>
        <end position="122"/>
    </location>
</feature>
<dbReference type="GO" id="GO:0002218">
    <property type="term" value="P:activation of innate immune response"/>
    <property type="evidence" value="ECO:0007669"/>
    <property type="project" value="InterPro"/>
</dbReference>
<keyword evidence="1" id="KW-0863">Zinc-finger</keyword>
<dbReference type="GO" id="GO:0003723">
    <property type="term" value="F:RNA binding"/>
    <property type="evidence" value="ECO:0007669"/>
    <property type="project" value="InterPro"/>
</dbReference>
<feature type="compositionally biased region" description="Polar residues" evidence="2">
    <location>
        <begin position="329"/>
        <end position="339"/>
    </location>
</feature>
<name>A0A9D4PBW0_RHISA</name>
<keyword evidence="1" id="KW-0862">Zinc</keyword>
<evidence type="ECO:0000256" key="1">
    <source>
        <dbReference type="PROSITE-ProRule" id="PRU00047"/>
    </source>
</evidence>
<sequence>METMVDHQAGRGVTLHRPHPGFYSREKESSRGTAAPRARPPPPASGPSSPETHHHPYARKHQDPGPHLLSRSPLLPSLVPPASVRRLPRLSRPAYEGAEELHVTRPTRYAPQSRRRPASATRDVSIDDLIDAVEETAGDDSVLVLQHMGGSKFLVCTRNASQATKLMVAEGFKINREHVAVEAVGPPVTFVNVYRFPAYLPDEVLANALAQYGKVKSVSFATLANRQNKLNGVRVVRIEMSRPVPNFSTIAGHRVMCEYRGMRRVCARCSEPGHMASACTAAYCKRCGVFGHETEGCVEECKRCGGRHGTRECFRKRSYVAAARGFPSETRTTTSATQPGSPRSLTAASSSSGLQVLRPRPRPLMPMNAPDSEVIQASQERNDIRLSPTSPSPPAAGAETNDETRMNQVASNPAPRNPRAPSSEQEVPEDEHAPSDNAATPPGLDDVNFPPLAAATTAPPNLDEAPIVSRGYYPLPDSEHPPPGPLPPAVTQTPGPTSGDPTPAATPMAQSGLVRRDRSRSRSPLRGDTMAATAESSHPPSLDNKHRRPKTHDLSSDSDAPPTAKSQKLGTPPSGKGHPPPGAGGKR</sequence>
<gene>
    <name evidence="4" type="ORF">HPB52_024249</name>
</gene>
<dbReference type="InterPro" id="IPR036875">
    <property type="entry name" value="Znf_CCHC_sf"/>
</dbReference>
<feature type="compositionally biased region" description="Low complexity" evidence="2">
    <location>
        <begin position="450"/>
        <end position="460"/>
    </location>
</feature>
<evidence type="ECO:0000256" key="2">
    <source>
        <dbReference type="SAM" id="MobiDB-lite"/>
    </source>
</evidence>
<feature type="domain" description="CCHC-type" evidence="3">
    <location>
        <begin position="266"/>
        <end position="279"/>
    </location>
</feature>
<dbReference type="EMBL" id="JABSTV010001307">
    <property type="protein sequence ID" value="KAH7932616.1"/>
    <property type="molecule type" value="Genomic_DNA"/>
</dbReference>
<evidence type="ECO:0000313" key="5">
    <source>
        <dbReference type="Proteomes" id="UP000821837"/>
    </source>
</evidence>
<dbReference type="PANTHER" id="PTHR22639">
    <property type="entry name" value="GAG-RELATED PROTEIN"/>
    <property type="match status" value="1"/>
</dbReference>
<dbReference type="PROSITE" id="PS50158">
    <property type="entry name" value="ZF_CCHC"/>
    <property type="match status" value="1"/>
</dbReference>
<dbReference type="VEuPathDB" id="VectorBase:RSAN_057785"/>
<dbReference type="PANTHER" id="PTHR22639:SF3">
    <property type="entry name" value="ZINC FINGER CCHC DOMAIN-CONTAINING PROTEIN 3"/>
    <property type="match status" value="1"/>
</dbReference>
<dbReference type="GO" id="GO:0003690">
    <property type="term" value="F:double-stranded DNA binding"/>
    <property type="evidence" value="ECO:0007669"/>
    <property type="project" value="InterPro"/>
</dbReference>